<organism evidence="1 2">
    <name type="scientific">Parendozoicomonas callyspongiae</name>
    <dbReference type="NCBI Taxonomy" id="2942213"/>
    <lineage>
        <taxon>Bacteria</taxon>
        <taxon>Pseudomonadati</taxon>
        <taxon>Pseudomonadota</taxon>
        <taxon>Gammaproteobacteria</taxon>
        <taxon>Oceanospirillales</taxon>
        <taxon>Endozoicomonadaceae</taxon>
        <taxon>Parendozoicomonas</taxon>
    </lineage>
</organism>
<evidence type="ECO:0000313" key="1">
    <source>
        <dbReference type="EMBL" id="MCL6270727.1"/>
    </source>
</evidence>
<dbReference type="Proteomes" id="UP001203338">
    <property type="component" value="Unassembled WGS sequence"/>
</dbReference>
<proteinExistence type="predicted"/>
<comment type="caution">
    <text evidence="1">The sequence shown here is derived from an EMBL/GenBank/DDBJ whole genome shotgun (WGS) entry which is preliminary data.</text>
</comment>
<gene>
    <name evidence="1" type="ORF">M3P05_12410</name>
</gene>
<dbReference type="EMBL" id="JAMFLX010000016">
    <property type="protein sequence ID" value="MCL6270727.1"/>
    <property type="molecule type" value="Genomic_DNA"/>
</dbReference>
<evidence type="ECO:0000313" key="2">
    <source>
        <dbReference type="Proteomes" id="UP001203338"/>
    </source>
</evidence>
<dbReference type="RefSeq" id="WP_249700004.1">
    <property type="nucleotide sequence ID" value="NZ_JAMFLX010000016.1"/>
</dbReference>
<keyword evidence="2" id="KW-1185">Reference proteome</keyword>
<reference evidence="1 2" key="1">
    <citation type="submission" date="2022-05" db="EMBL/GenBank/DDBJ databases">
        <authorList>
            <person name="Park J.-S."/>
        </authorList>
    </citation>
    <scope>NUCLEOTIDE SEQUENCE [LARGE SCALE GENOMIC DNA]</scope>
    <source>
        <strain evidence="1 2">2012CJ34-2</strain>
    </source>
</reference>
<protein>
    <submittedName>
        <fullName evidence="1">Uncharacterized protein</fullName>
    </submittedName>
</protein>
<accession>A0ABT0PJ01</accession>
<name>A0ABT0PJ01_9GAMM</name>
<sequence length="335" mass="36425">MASYNGDGTQANPYLIETPEQMRDAFQGGGGHYEVIKNIDMGGMDMGGYFSATSWIDGKGHVVSNAGQSGSSLYNDFNGRLYNLHVQFIKTGPYEISRIVGDDYGFFENVRFEFMDGQIQSWAQFRIYGDRIGSCTGVIINEYHGSDRTTYWCNSGNTKIDVSATDTDPASYPGIDSNVWDITGGSVPVLIPQSGDYSAYTHVMGTTLVDGNPVSRIVRAVGAGRHELISETTSGADGSYDLQTSPYTHGVLVYTFDDYGTTLLPGTVYELDDITHPKGPNGYRYICVQAGTTGDPLPDAPWPTDQLITGTAIFNAEKIVQPFMHGPVTPVPIYS</sequence>